<keyword evidence="2" id="KW-1133">Transmembrane helix</keyword>
<keyword evidence="2" id="KW-0812">Transmembrane</keyword>
<keyword evidence="2" id="KW-0472">Membrane</keyword>
<gene>
    <name evidence="3" type="ORF">GCM10007977_075650</name>
</gene>
<keyword evidence="4" id="KW-1185">Reference proteome</keyword>
<evidence type="ECO:0000313" key="4">
    <source>
        <dbReference type="Proteomes" id="UP000642070"/>
    </source>
</evidence>
<evidence type="ECO:0000256" key="2">
    <source>
        <dbReference type="SAM" id="Phobius"/>
    </source>
</evidence>
<organism evidence="3 4">
    <name type="scientific">Dactylosporangium sucinum</name>
    <dbReference type="NCBI Taxonomy" id="1424081"/>
    <lineage>
        <taxon>Bacteria</taxon>
        <taxon>Bacillati</taxon>
        <taxon>Actinomycetota</taxon>
        <taxon>Actinomycetes</taxon>
        <taxon>Micromonosporales</taxon>
        <taxon>Micromonosporaceae</taxon>
        <taxon>Dactylosporangium</taxon>
    </lineage>
</organism>
<feature type="compositionally biased region" description="Basic and acidic residues" evidence="1">
    <location>
        <begin position="7"/>
        <end position="20"/>
    </location>
</feature>
<reference evidence="3" key="2">
    <citation type="submission" date="2020-09" db="EMBL/GenBank/DDBJ databases">
        <authorList>
            <person name="Sun Q."/>
            <person name="Ohkuma M."/>
        </authorList>
    </citation>
    <scope>NUCLEOTIDE SEQUENCE</scope>
    <source>
        <strain evidence="3">JCM 19831</strain>
    </source>
</reference>
<sequence length="225" mass="23118">MDEDDMTRDGLPRFLDREPGEEYAEEDPQSAEAAAAATRRTMGLLIAGGLSGTLIIALVVAALVSGGNTDASDQQAAATQSALPPVVPEASPSPEATTEATPSVEASSASPSPTKKPTATKTTTPPKGSVTSVSLGFDPPGYAGRCVDGEDKQVTATLRIRVSQAGTSVAYTVDGERFTGTAQGTTYTRTWTFSVPQENGSKKVSVAVTSPSSASDSATFVVRCR</sequence>
<dbReference type="RefSeq" id="WP_190254840.1">
    <property type="nucleotide sequence ID" value="NZ_BMPI01000047.1"/>
</dbReference>
<dbReference type="AlphaFoldDB" id="A0A917U716"/>
<reference evidence="3" key="1">
    <citation type="journal article" date="2014" name="Int. J. Syst. Evol. Microbiol.">
        <title>Complete genome sequence of Corynebacterium casei LMG S-19264T (=DSM 44701T), isolated from a smear-ripened cheese.</title>
        <authorList>
            <consortium name="US DOE Joint Genome Institute (JGI-PGF)"/>
            <person name="Walter F."/>
            <person name="Albersmeier A."/>
            <person name="Kalinowski J."/>
            <person name="Ruckert C."/>
        </authorList>
    </citation>
    <scope>NUCLEOTIDE SEQUENCE</scope>
    <source>
        <strain evidence="3">JCM 19831</strain>
    </source>
</reference>
<evidence type="ECO:0000256" key="1">
    <source>
        <dbReference type="SAM" id="MobiDB-lite"/>
    </source>
</evidence>
<feature type="transmembrane region" description="Helical" evidence="2">
    <location>
        <begin position="44"/>
        <end position="64"/>
    </location>
</feature>
<comment type="caution">
    <text evidence="3">The sequence shown here is derived from an EMBL/GenBank/DDBJ whole genome shotgun (WGS) entry which is preliminary data.</text>
</comment>
<feature type="region of interest" description="Disordered" evidence="1">
    <location>
        <begin position="69"/>
        <end position="136"/>
    </location>
</feature>
<evidence type="ECO:0000313" key="3">
    <source>
        <dbReference type="EMBL" id="GGM62957.1"/>
    </source>
</evidence>
<dbReference type="EMBL" id="BMPI01000047">
    <property type="protein sequence ID" value="GGM62957.1"/>
    <property type="molecule type" value="Genomic_DNA"/>
</dbReference>
<protein>
    <submittedName>
        <fullName evidence="3">Uncharacterized protein</fullName>
    </submittedName>
</protein>
<name>A0A917U716_9ACTN</name>
<feature type="compositionally biased region" description="Low complexity" evidence="1">
    <location>
        <begin position="69"/>
        <end position="127"/>
    </location>
</feature>
<proteinExistence type="predicted"/>
<dbReference type="Proteomes" id="UP000642070">
    <property type="component" value="Unassembled WGS sequence"/>
</dbReference>
<feature type="region of interest" description="Disordered" evidence="1">
    <location>
        <begin position="1"/>
        <end position="37"/>
    </location>
</feature>
<accession>A0A917U716</accession>